<evidence type="ECO:0000313" key="1">
    <source>
        <dbReference type="EMBL" id="KAJ7353758.1"/>
    </source>
</evidence>
<dbReference type="OrthoDB" id="5987706at2759"/>
<organism evidence="1 2">
    <name type="scientific">Desmophyllum pertusum</name>
    <dbReference type="NCBI Taxonomy" id="174260"/>
    <lineage>
        <taxon>Eukaryota</taxon>
        <taxon>Metazoa</taxon>
        <taxon>Cnidaria</taxon>
        <taxon>Anthozoa</taxon>
        <taxon>Hexacorallia</taxon>
        <taxon>Scleractinia</taxon>
        <taxon>Caryophylliina</taxon>
        <taxon>Caryophylliidae</taxon>
        <taxon>Desmophyllum</taxon>
    </lineage>
</organism>
<proteinExistence type="predicted"/>
<dbReference type="Proteomes" id="UP001163046">
    <property type="component" value="Unassembled WGS sequence"/>
</dbReference>
<accession>A0A9W9YMA3</accession>
<comment type="caution">
    <text evidence="1">The sequence shown here is derived from an EMBL/GenBank/DDBJ whole genome shotgun (WGS) entry which is preliminary data.</text>
</comment>
<name>A0A9W9YMA3_9CNID</name>
<reference evidence="1" key="1">
    <citation type="submission" date="2023-01" db="EMBL/GenBank/DDBJ databases">
        <title>Genome assembly of the deep-sea coral Lophelia pertusa.</title>
        <authorList>
            <person name="Herrera S."/>
            <person name="Cordes E."/>
        </authorList>
    </citation>
    <scope>NUCLEOTIDE SEQUENCE</scope>
    <source>
        <strain evidence="1">USNM1676648</strain>
        <tissue evidence="1">Polyp</tissue>
    </source>
</reference>
<evidence type="ECO:0000313" key="2">
    <source>
        <dbReference type="Proteomes" id="UP001163046"/>
    </source>
</evidence>
<keyword evidence="2" id="KW-1185">Reference proteome</keyword>
<dbReference type="EMBL" id="MU827342">
    <property type="protein sequence ID" value="KAJ7353758.1"/>
    <property type="molecule type" value="Genomic_DNA"/>
</dbReference>
<dbReference type="AlphaFoldDB" id="A0A9W9YMA3"/>
<gene>
    <name evidence="1" type="ORF">OS493_032629</name>
</gene>
<protein>
    <submittedName>
        <fullName evidence="1">Uncharacterized protein</fullName>
    </submittedName>
</protein>
<sequence>MKDDLGNAHAKMDQYKSRLASLSEKCVKRDQRLVEDTLASNRQSELERDFSAFFDEDRMDACEKMQSIYHNKEETYQFIYYPRLACIIFETAYEQVKEAKEVASDLFKELIKNIIDLAPQMGQFFSTKRKSYRKGQDHPSSTVTTTVNIWGDGAEYSKDIMDGMMLSLKEVAHTCSLDHFVDSVSTIAFEKWTKWHDEEKSCMFTPSKYLVKRSGQVHQGLHSFDLANGHPGPTNEA</sequence>